<evidence type="ECO:0000313" key="2">
    <source>
        <dbReference type="EMBL" id="MCS5736694.1"/>
    </source>
</evidence>
<sequence length="343" mass="36218">QKYTGDAGQLLDKSQQVANEFMNKDFSITGGQINQLSSELYDSETVRNQKQQLAQDLNEQYNDQVTQLNQQANMVGGMGNSRAGVSQAVMAGKAQQAQAKGEADIMNTARGQAQQAALATLQGNQQANINKYTTGMQFYGNLGTTLASQYQQGEIIRGQLGQQMLQNQFQAGQVSQQMQNAQQETNYQNLVDQKNAGQQNLEAYRNTVSQIAGQGNSGSTTQTAVGGGGASKAQGALGGAMSGAAAGAMIGGPWGAVAGGVIGGISGLFSDATLKKNIKLKGKTKSGDEVYDWEWNQKGKQKGLKGKSTGVLAQRSGEAISGKKQGALMVDYDKTSVKPKIKK</sequence>
<feature type="compositionally biased region" description="Polar residues" evidence="1">
    <location>
        <begin position="212"/>
        <end position="224"/>
    </location>
</feature>
<name>A0ABT2H9T9_9MICO</name>
<evidence type="ECO:0000256" key="1">
    <source>
        <dbReference type="SAM" id="MobiDB-lite"/>
    </source>
</evidence>
<dbReference type="EMBL" id="JANLCJ010000118">
    <property type="protein sequence ID" value="MCS5736694.1"/>
    <property type="molecule type" value="Genomic_DNA"/>
</dbReference>
<reference evidence="2" key="1">
    <citation type="submission" date="2022-08" db="EMBL/GenBank/DDBJ databases">
        <authorList>
            <person name="Deng Y."/>
            <person name="Han X.-F."/>
            <person name="Zhang Y.-Q."/>
        </authorList>
    </citation>
    <scope>NUCLEOTIDE SEQUENCE</scope>
    <source>
        <strain evidence="2">CPCC 203386</strain>
    </source>
</reference>
<accession>A0ABT2H9T9</accession>
<feature type="region of interest" description="Disordered" evidence="1">
    <location>
        <begin position="212"/>
        <end position="231"/>
    </location>
</feature>
<protein>
    <submittedName>
        <fullName evidence="2">Uncharacterized protein</fullName>
    </submittedName>
</protein>
<dbReference type="Proteomes" id="UP001165586">
    <property type="component" value="Unassembled WGS sequence"/>
</dbReference>
<gene>
    <name evidence="2" type="ORF">N1032_23470</name>
</gene>
<feature type="non-terminal residue" evidence="2">
    <location>
        <position position="1"/>
    </location>
</feature>
<comment type="caution">
    <text evidence="2">The sequence shown here is derived from an EMBL/GenBank/DDBJ whole genome shotgun (WGS) entry which is preliminary data.</text>
</comment>
<evidence type="ECO:0000313" key="3">
    <source>
        <dbReference type="Proteomes" id="UP001165586"/>
    </source>
</evidence>
<keyword evidence="3" id="KW-1185">Reference proteome</keyword>
<organism evidence="2 3">
    <name type="scientific">Herbiconiux daphne</name>
    <dbReference type="NCBI Taxonomy" id="2970914"/>
    <lineage>
        <taxon>Bacteria</taxon>
        <taxon>Bacillati</taxon>
        <taxon>Actinomycetota</taxon>
        <taxon>Actinomycetes</taxon>
        <taxon>Micrococcales</taxon>
        <taxon>Microbacteriaceae</taxon>
        <taxon>Herbiconiux</taxon>
    </lineage>
</organism>
<proteinExistence type="predicted"/>